<name>A0A8A3PH68_9HELO</name>
<gene>
    <name evidence="2" type="ORF">DSL72_005932</name>
</gene>
<sequence length="419" mass="48394">MPSEYDLVIEISSDLDNGVADGSPTKTTHEPSFMVSSSSKLGKDAMPSIGSRTGEVKYSNANTVSQKQRYFILAWKQAWNRKGCRLDYKPIDGRQAFEPDSERAENPSTHGFLVSNKGIELAEHLAKETKKREYVDDHDSSGCGVSEVMLNMLSDFNQDLFRPTFSPYRKWAHVEGLASYLKVENLMNWAMCNDSLRIRDIVDEFGLMILTSLEMLSEHNLLAPDSRVKNIPIILLLMLNFAKEWEPLGYHIRWPCEVVRLCDEAGIDLAQCIQHTNGMITVKEERIQAWRKDYEKKRTSSDFAKLEPFNGNGYMYWARKKNWQPKHDGQKFKEFYQPDDPRNYGREEKERDWFRWDWKIEYPAFTKEYPGGTSCVLYNNAVSGRARGGTKKKATRAKRRVLGVAVARKRRQVSRNSRS</sequence>
<evidence type="ECO:0000313" key="3">
    <source>
        <dbReference type="Proteomes" id="UP000672032"/>
    </source>
</evidence>
<organism evidence="2 3">
    <name type="scientific">Monilinia vaccinii-corymbosi</name>
    <dbReference type="NCBI Taxonomy" id="61207"/>
    <lineage>
        <taxon>Eukaryota</taxon>
        <taxon>Fungi</taxon>
        <taxon>Dikarya</taxon>
        <taxon>Ascomycota</taxon>
        <taxon>Pezizomycotina</taxon>
        <taxon>Leotiomycetes</taxon>
        <taxon>Helotiales</taxon>
        <taxon>Sclerotiniaceae</taxon>
        <taxon>Monilinia</taxon>
    </lineage>
</organism>
<dbReference type="Proteomes" id="UP000672032">
    <property type="component" value="Chromosome 4"/>
</dbReference>
<dbReference type="EMBL" id="CP063408">
    <property type="protein sequence ID" value="QSZ34341.1"/>
    <property type="molecule type" value="Genomic_DNA"/>
</dbReference>
<evidence type="ECO:0000256" key="1">
    <source>
        <dbReference type="SAM" id="MobiDB-lite"/>
    </source>
</evidence>
<protein>
    <submittedName>
        <fullName evidence="2">Uncharacterized protein</fullName>
    </submittedName>
</protein>
<feature type="region of interest" description="Disordered" evidence="1">
    <location>
        <begin position="16"/>
        <end position="45"/>
    </location>
</feature>
<proteinExistence type="predicted"/>
<reference evidence="2" key="1">
    <citation type="submission" date="2020-10" db="EMBL/GenBank/DDBJ databases">
        <title>Genome Sequence of Monilinia vaccinii-corymbosi Sheds Light on Mummy Berry Disease Infection of Blueberry and Mating Type.</title>
        <authorList>
            <person name="Yow A.G."/>
            <person name="Zhang Y."/>
            <person name="Bansal K."/>
            <person name="Eacker S.M."/>
            <person name="Sullivan S."/>
            <person name="Liachko I."/>
            <person name="Cubeta M.A."/>
            <person name="Rollins J.A."/>
            <person name="Ashrafi H."/>
        </authorList>
    </citation>
    <scope>NUCLEOTIDE SEQUENCE</scope>
    <source>
        <strain evidence="2">RL-1</strain>
    </source>
</reference>
<dbReference type="AlphaFoldDB" id="A0A8A3PH68"/>
<keyword evidence="3" id="KW-1185">Reference proteome</keyword>
<dbReference type="OrthoDB" id="10037289at2759"/>
<evidence type="ECO:0000313" key="2">
    <source>
        <dbReference type="EMBL" id="QSZ34341.1"/>
    </source>
</evidence>
<accession>A0A8A3PH68</accession>